<feature type="region of interest" description="Disordered" evidence="5">
    <location>
        <begin position="235"/>
        <end position="261"/>
    </location>
</feature>
<dbReference type="GO" id="GO:0008270">
    <property type="term" value="F:zinc ion binding"/>
    <property type="evidence" value="ECO:0007669"/>
    <property type="project" value="UniProtKB-KW"/>
</dbReference>
<gene>
    <name evidence="7" type="ORF">Agub_g8205</name>
</gene>
<evidence type="ECO:0000259" key="6">
    <source>
        <dbReference type="PROSITE" id="PS50016"/>
    </source>
</evidence>
<dbReference type="InterPro" id="IPR013083">
    <property type="entry name" value="Znf_RING/FYVE/PHD"/>
</dbReference>
<name>A0AAD3DTY7_9CHLO</name>
<keyword evidence="3" id="KW-0862">Zinc</keyword>
<dbReference type="Proteomes" id="UP001054857">
    <property type="component" value="Unassembled WGS sequence"/>
</dbReference>
<dbReference type="InterPro" id="IPR001965">
    <property type="entry name" value="Znf_PHD"/>
</dbReference>
<comment type="caution">
    <text evidence="7">The sequence shown here is derived from an EMBL/GenBank/DDBJ whole genome shotgun (WGS) entry which is preliminary data.</text>
</comment>
<dbReference type="InterPro" id="IPR019786">
    <property type="entry name" value="Zinc_finger_PHD-type_CS"/>
</dbReference>
<dbReference type="GO" id="GO:0005634">
    <property type="term" value="C:nucleus"/>
    <property type="evidence" value="ECO:0007669"/>
    <property type="project" value="TreeGrafter"/>
</dbReference>
<evidence type="ECO:0000313" key="8">
    <source>
        <dbReference type="Proteomes" id="UP001054857"/>
    </source>
</evidence>
<evidence type="ECO:0000256" key="5">
    <source>
        <dbReference type="SAM" id="MobiDB-lite"/>
    </source>
</evidence>
<dbReference type="PANTHER" id="PTHR46309">
    <property type="entry name" value="PHD FINGER PROTEIN 12"/>
    <property type="match status" value="1"/>
</dbReference>
<evidence type="ECO:0000256" key="4">
    <source>
        <dbReference type="PROSITE-ProRule" id="PRU00146"/>
    </source>
</evidence>
<dbReference type="Gene3D" id="3.30.40.10">
    <property type="entry name" value="Zinc/RING finger domain, C3HC4 (zinc finger)"/>
    <property type="match status" value="1"/>
</dbReference>
<dbReference type="PANTHER" id="PTHR46309:SF1">
    <property type="entry name" value="PHD FINGER PROTEIN 12"/>
    <property type="match status" value="1"/>
</dbReference>
<dbReference type="GO" id="GO:0006357">
    <property type="term" value="P:regulation of transcription by RNA polymerase II"/>
    <property type="evidence" value="ECO:0007669"/>
    <property type="project" value="TreeGrafter"/>
</dbReference>
<evidence type="ECO:0000256" key="3">
    <source>
        <dbReference type="ARBA" id="ARBA00022833"/>
    </source>
</evidence>
<feature type="non-terminal residue" evidence="7">
    <location>
        <position position="1"/>
    </location>
</feature>
<reference evidence="7 8" key="1">
    <citation type="journal article" date="2021" name="Sci. Rep.">
        <title>Genome sequencing of the multicellular alga Astrephomene provides insights into convergent evolution of germ-soma differentiation.</title>
        <authorList>
            <person name="Yamashita S."/>
            <person name="Yamamoto K."/>
            <person name="Matsuzaki R."/>
            <person name="Suzuki S."/>
            <person name="Yamaguchi H."/>
            <person name="Hirooka S."/>
            <person name="Minakuchi Y."/>
            <person name="Miyagishima S."/>
            <person name="Kawachi M."/>
            <person name="Toyoda A."/>
            <person name="Nozaki H."/>
        </authorList>
    </citation>
    <scope>NUCLEOTIDE SEQUENCE [LARGE SCALE GENOMIC DNA]</scope>
    <source>
        <strain evidence="7 8">NIES-4017</strain>
    </source>
</reference>
<organism evidence="7 8">
    <name type="scientific">Astrephomene gubernaculifera</name>
    <dbReference type="NCBI Taxonomy" id="47775"/>
    <lineage>
        <taxon>Eukaryota</taxon>
        <taxon>Viridiplantae</taxon>
        <taxon>Chlorophyta</taxon>
        <taxon>core chlorophytes</taxon>
        <taxon>Chlorophyceae</taxon>
        <taxon>CS clade</taxon>
        <taxon>Chlamydomonadales</taxon>
        <taxon>Astrephomenaceae</taxon>
        <taxon>Astrephomene</taxon>
    </lineage>
</organism>
<keyword evidence="8" id="KW-1185">Reference proteome</keyword>
<feature type="domain" description="PHD-type" evidence="6">
    <location>
        <begin position="108"/>
        <end position="158"/>
    </location>
</feature>
<proteinExistence type="predicted"/>
<dbReference type="GO" id="GO:0003714">
    <property type="term" value="F:transcription corepressor activity"/>
    <property type="evidence" value="ECO:0007669"/>
    <property type="project" value="InterPro"/>
</dbReference>
<dbReference type="EMBL" id="BMAR01000015">
    <property type="protein sequence ID" value="GFR46602.1"/>
    <property type="molecule type" value="Genomic_DNA"/>
</dbReference>
<sequence>FNAETAPVDTFVFQGKDFRALRAASAQAGTLRDIAGAFWAEQQQQGQGRSQRQRRERLVCVDGFQVLRDNNYTMEEGMLHFEGQQRGKAAAADAKRKPQRAGVDYEHMDFCLVCWEGGDLLCCDHCPAAFHPACLGLSEGQTALLAKRNWSCPHHSCVTCERNTQRAGGLLFRCEMCEKAFCEDDLPPQYHMVGECEMFKALGQVHPRQACFIHCSNRCRELASELRPLIQHSMAARPAGDTPAAEEATERAVATTTAGGA</sequence>
<dbReference type="SUPFAM" id="SSF57903">
    <property type="entry name" value="FYVE/PHD zinc finger"/>
    <property type="match status" value="1"/>
</dbReference>
<dbReference type="InterPro" id="IPR042163">
    <property type="entry name" value="PHF12"/>
</dbReference>
<dbReference type="AlphaFoldDB" id="A0AAD3DTY7"/>
<evidence type="ECO:0000313" key="7">
    <source>
        <dbReference type="EMBL" id="GFR46602.1"/>
    </source>
</evidence>
<dbReference type="PROSITE" id="PS01359">
    <property type="entry name" value="ZF_PHD_1"/>
    <property type="match status" value="1"/>
</dbReference>
<dbReference type="PROSITE" id="PS50016">
    <property type="entry name" value="ZF_PHD_2"/>
    <property type="match status" value="1"/>
</dbReference>
<accession>A0AAD3DTY7</accession>
<dbReference type="InterPro" id="IPR019787">
    <property type="entry name" value="Znf_PHD-finger"/>
</dbReference>
<protein>
    <recommendedName>
        <fullName evidence="6">PHD-type domain-containing protein</fullName>
    </recommendedName>
</protein>
<feature type="non-terminal residue" evidence="7">
    <location>
        <position position="261"/>
    </location>
</feature>
<evidence type="ECO:0000256" key="2">
    <source>
        <dbReference type="ARBA" id="ARBA00022771"/>
    </source>
</evidence>
<dbReference type="SMART" id="SM00249">
    <property type="entry name" value="PHD"/>
    <property type="match status" value="1"/>
</dbReference>
<keyword evidence="1" id="KW-0479">Metal-binding</keyword>
<dbReference type="Pfam" id="PF00628">
    <property type="entry name" value="PHD"/>
    <property type="match status" value="1"/>
</dbReference>
<feature type="compositionally biased region" description="Low complexity" evidence="5">
    <location>
        <begin position="242"/>
        <end position="261"/>
    </location>
</feature>
<dbReference type="InterPro" id="IPR011011">
    <property type="entry name" value="Znf_FYVE_PHD"/>
</dbReference>
<evidence type="ECO:0000256" key="1">
    <source>
        <dbReference type="ARBA" id="ARBA00022723"/>
    </source>
</evidence>
<keyword evidence="2 4" id="KW-0863">Zinc-finger</keyword>